<comment type="caution">
    <text evidence="1">The sequence shown here is derived from an EMBL/GenBank/DDBJ whole genome shotgun (WGS) entry which is preliminary data.</text>
</comment>
<dbReference type="AlphaFoldDB" id="A0A645IR43"/>
<gene>
    <name evidence="1" type="ORF">SDC9_201094</name>
</gene>
<proteinExistence type="predicted"/>
<evidence type="ECO:0000313" key="1">
    <source>
        <dbReference type="EMBL" id="MPN53430.1"/>
    </source>
</evidence>
<name>A0A645IR43_9ZZZZ</name>
<dbReference type="EMBL" id="VSSQ01120545">
    <property type="protein sequence ID" value="MPN53430.1"/>
    <property type="molecule type" value="Genomic_DNA"/>
</dbReference>
<accession>A0A645IR43</accession>
<reference evidence="1" key="1">
    <citation type="submission" date="2019-08" db="EMBL/GenBank/DDBJ databases">
        <authorList>
            <person name="Kucharzyk K."/>
            <person name="Murdoch R.W."/>
            <person name="Higgins S."/>
            <person name="Loffler F."/>
        </authorList>
    </citation>
    <scope>NUCLEOTIDE SEQUENCE</scope>
</reference>
<protein>
    <submittedName>
        <fullName evidence="1">Uncharacterized protein</fullName>
    </submittedName>
</protein>
<sequence length="83" mass="8632">MHPRQLRLGRVSPPATRVRLVATDAPGDYVLADSPDAPEVVVTGPVRQLALLSWGRLDLADPSLAITGRAAGLVDVLAAGLTP</sequence>
<organism evidence="1">
    <name type="scientific">bioreactor metagenome</name>
    <dbReference type="NCBI Taxonomy" id="1076179"/>
    <lineage>
        <taxon>unclassified sequences</taxon>
        <taxon>metagenomes</taxon>
        <taxon>ecological metagenomes</taxon>
    </lineage>
</organism>